<dbReference type="Proteomes" id="UP001311915">
    <property type="component" value="Unassembled WGS sequence"/>
</dbReference>
<name>A0AAV9M9R2_9SOLN</name>
<keyword evidence="1" id="KW-0812">Transmembrane</keyword>
<organism evidence="2 3">
    <name type="scientific">Solanum pinnatisectum</name>
    <name type="common">tansyleaf nightshade</name>
    <dbReference type="NCBI Taxonomy" id="50273"/>
    <lineage>
        <taxon>Eukaryota</taxon>
        <taxon>Viridiplantae</taxon>
        <taxon>Streptophyta</taxon>
        <taxon>Embryophyta</taxon>
        <taxon>Tracheophyta</taxon>
        <taxon>Spermatophyta</taxon>
        <taxon>Magnoliopsida</taxon>
        <taxon>eudicotyledons</taxon>
        <taxon>Gunneridae</taxon>
        <taxon>Pentapetalae</taxon>
        <taxon>asterids</taxon>
        <taxon>lamiids</taxon>
        <taxon>Solanales</taxon>
        <taxon>Solanaceae</taxon>
        <taxon>Solanoideae</taxon>
        <taxon>Solaneae</taxon>
        <taxon>Solanum</taxon>
    </lineage>
</organism>
<evidence type="ECO:0000256" key="1">
    <source>
        <dbReference type="SAM" id="Phobius"/>
    </source>
</evidence>
<gene>
    <name evidence="2" type="ORF">R3W88_009047</name>
</gene>
<keyword evidence="3" id="KW-1185">Reference proteome</keyword>
<feature type="transmembrane region" description="Helical" evidence="1">
    <location>
        <begin position="189"/>
        <end position="210"/>
    </location>
</feature>
<keyword evidence="1" id="KW-1133">Transmembrane helix</keyword>
<sequence>MLSSNCPKVFAVMPLDATVERPDEDDICTAYSEVQLFYEIPQTYMPNMQLTDFLADALVSAPYHHVVSKIHREGIAQAHFGVIAGQKLGKFREVKLHLKWLVFDPGGCTFDIPILEDMDGVLAEISKGITNLFWHFFMTNPFDGQNREMSNTIARAKRLKCDVKVRGLMITVKQWPPIHNVANTIYQKLFLLFAILRDILVIAVLANGVVTIKDNC</sequence>
<keyword evidence="1" id="KW-0472">Membrane</keyword>
<proteinExistence type="predicted"/>
<reference evidence="2 3" key="1">
    <citation type="submission" date="2023-10" db="EMBL/GenBank/DDBJ databases">
        <title>Genome-Wide Identification Analysis in wild type Solanum Pinnatisectum Reveals Some Genes Defensing Phytophthora Infestans.</title>
        <authorList>
            <person name="Sun C."/>
        </authorList>
    </citation>
    <scope>NUCLEOTIDE SEQUENCE [LARGE SCALE GENOMIC DNA]</scope>
    <source>
        <strain evidence="2">LQN</strain>
        <tissue evidence="2">Leaf</tissue>
    </source>
</reference>
<dbReference type="EMBL" id="JAWPEI010000002">
    <property type="protein sequence ID" value="KAK4734786.1"/>
    <property type="molecule type" value="Genomic_DNA"/>
</dbReference>
<comment type="caution">
    <text evidence="2">The sequence shown here is derived from an EMBL/GenBank/DDBJ whole genome shotgun (WGS) entry which is preliminary data.</text>
</comment>
<evidence type="ECO:0000313" key="3">
    <source>
        <dbReference type="Proteomes" id="UP001311915"/>
    </source>
</evidence>
<evidence type="ECO:0000313" key="2">
    <source>
        <dbReference type="EMBL" id="KAK4734786.1"/>
    </source>
</evidence>
<accession>A0AAV9M9R2</accession>
<protein>
    <submittedName>
        <fullName evidence="2">Uncharacterized protein</fullName>
    </submittedName>
</protein>
<dbReference type="AlphaFoldDB" id="A0AAV9M9R2"/>